<accession>A0A0E9TYB6</accession>
<evidence type="ECO:0000313" key="1">
    <source>
        <dbReference type="EMBL" id="JAH57915.1"/>
    </source>
</evidence>
<dbReference type="EMBL" id="GBXM01050662">
    <property type="protein sequence ID" value="JAH57915.1"/>
    <property type="molecule type" value="Transcribed_RNA"/>
</dbReference>
<sequence length="29" mass="3658">MLIFIACNYIFTRTVFTYIYFLDIFIRIF</sequence>
<reference evidence="1" key="2">
    <citation type="journal article" date="2015" name="Fish Shellfish Immunol.">
        <title>Early steps in the European eel (Anguilla anguilla)-Vibrio vulnificus interaction in the gills: Role of the RtxA13 toxin.</title>
        <authorList>
            <person name="Callol A."/>
            <person name="Pajuelo D."/>
            <person name="Ebbesson L."/>
            <person name="Teles M."/>
            <person name="MacKenzie S."/>
            <person name="Amaro C."/>
        </authorList>
    </citation>
    <scope>NUCLEOTIDE SEQUENCE</scope>
</reference>
<organism evidence="1">
    <name type="scientific">Anguilla anguilla</name>
    <name type="common">European freshwater eel</name>
    <name type="synonym">Muraena anguilla</name>
    <dbReference type="NCBI Taxonomy" id="7936"/>
    <lineage>
        <taxon>Eukaryota</taxon>
        <taxon>Metazoa</taxon>
        <taxon>Chordata</taxon>
        <taxon>Craniata</taxon>
        <taxon>Vertebrata</taxon>
        <taxon>Euteleostomi</taxon>
        <taxon>Actinopterygii</taxon>
        <taxon>Neopterygii</taxon>
        <taxon>Teleostei</taxon>
        <taxon>Anguilliformes</taxon>
        <taxon>Anguillidae</taxon>
        <taxon>Anguilla</taxon>
    </lineage>
</organism>
<name>A0A0E9TYB6_ANGAN</name>
<protein>
    <submittedName>
        <fullName evidence="1">Uncharacterized protein</fullName>
    </submittedName>
</protein>
<dbReference type="AlphaFoldDB" id="A0A0E9TYB6"/>
<proteinExistence type="predicted"/>
<reference evidence="1" key="1">
    <citation type="submission" date="2014-11" db="EMBL/GenBank/DDBJ databases">
        <authorList>
            <person name="Amaro Gonzalez C."/>
        </authorList>
    </citation>
    <scope>NUCLEOTIDE SEQUENCE</scope>
</reference>